<name>A0A1R2AS70_9CILI</name>
<accession>A0A1R2AS70</accession>
<dbReference type="GO" id="GO:0005524">
    <property type="term" value="F:ATP binding"/>
    <property type="evidence" value="ECO:0007669"/>
    <property type="project" value="InterPro"/>
</dbReference>
<feature type="domain" description="EF-hand" evidence="4">
    <location>
        <begin position="337"/>
        <end position="372"/>
    </location>
</feature>
<dbReference type="InterPro" id="IPR002048">
    <property type="entry name" value="EF_hand_dom"/>
</dbReference>
<dbReference type="Gene3D" id="3.30.200.20">
    <property type="entry name" value="Phosphorylase Kinase, domain 1"/>
    <property type="match status" value="1"/>
</dbReference>
<comment type="caution">
    <text evidence="5">The sequence shown here is derived from an EMBL/GenBank/DDBJ whole genome shotgun (WGS) entry which is preliminary data.</text>
</comment>
<feature type="domain" description="Protein kinase" evidence="3">
    <location>
        <begin position="44"/>
        <end position="297"/>
    </location>
</feature>
<dbReference type="SUPFAM" id="SSF47473">
    <property type="entry name" value="EF-hand"/>
    <property type="match status" value="1"/>
</dbReference>
<proteinExistence type="inferred from homology"/>
<dbReference type="InterPro" id="IPR018247">
    <property type="entry name" value="EF_Hand_1_Ca_BS"/>
</dbReference>
<dbReference type="EMBL" id="MPUH01001526">
    <property type="protein sequence ID" value="OMJ67295.1"/>
    <property type="molecule type" value="Genomic_DNA"/>
</dbReference>
<protein>
    <submittedName>
        <fullName evidence="5">Uncharacterized protein</fullName>
    </submittedName>
</protein>
<evidence type="ECO:0000256" key="2">
    <source>
        <dbReference type="ARBA" id="ARBA00024334"/>
    </source>
</evidence>
<dbReference type="SUPFAM" id="SSF56112">
    <property type="entry name" value="Protein kinase-like (PK-like)"/>
    <property type="match status" value="1"/>
</dbReference>
<dbReference type="Pfam" id="PF00069">
    <property type="entry name" value="Pkinase"/>
    <property type="match status" value="1"/>
</dbReference>
<dbReference type="GO" id="GO:0005509">
    <property type="term" value="F:calcium ion binding"/>
    <property type="evidence" value="ECO:0007669"/>
    <property type="project" value="InterPro"/>
</dbReference>
<dbReference type="PANTHER" id="PTHR24347">
    <property type="entry name" value="SERINE/THREONINE-PROTEIN KINASE"/>
    <property type="match status" value="1"/>
</dbReference>
<dbReference type="Proteomes" id="UP000187209">
    <property type="component" value="Unassembled WGS sequence"/>
</dbReference>
<dbReference type="GO" id="GO:0004672">
    <property type="term" value="F:protein kinase activity"/>
    <property type="evidence" value="ECO:0007669"/>
    <property type="project" value="InterPro"/>
</dbReference>
<evidence type="ECO:0000259" key="4">
    <source>
        <dbReference type="PROSITE" id="PS50222"/>
    </source>
</evidence>
<evidence type="ECO:0000313" key="5">
    <source>
        <dbReference type="EMBL" id="OMJ67295.1"/>
    </source>
</evidence>
<organism evidence="5 6">
    <name type="scientific">Stentor coeruleus</name>
    <dbReference type="NCBI Taxonomy" id="5963"/>
    <lineage>
        <taxon>Eukaryota</taxon>
        <taxon>Sar</taxon>
        <taxon>Alveolata</taxon>
        <taxon>Ciliophora</taxon>
        <taxon>Postciliodesmatophora</taxon>
        <taxon>Heterotrichea</taxon>
        <taxon>Heterotrichida</taxon>
        <taxon>Stentoridae</taxon>
        <taxon>Stentor</taxon>
    </lineage>
</organism>
<evidence type="ECO:0000256" key="1">
    <source>
        <dbReference type="ARBA" id="ARBA00022837"/>
    </source>
</evidence>
<comment type="similarity">
    <text evidence="2">Belongs to the protein kinase superfamily. Ser/Thr protein kinase family. CDPK subfamily.</text>
</comment>
<evidence type="ECO:0000313" key="6">
    <source>
        <dbReference type="Proteomes" id="UP000187209"/>
    </source>
</evidence>
<dbReference type="InterPro" id="IPR011992">
    <property type="entry name" value="EF-hand-dom_pair"/>
</dbReference>
<evidence type="ECO:0000259" key="3">
    <source>
        <dbReference type="PROSITE" id="PS50011"/>
    </source>
</evidence>
<dbReference type="Gene3D" id="1.10.238.10">
    <property type="entry name" value="EF-hand"/>
    <property type="match status" value="2"/>
</dbReference>
<dbReference type="PROSITE" id="PS00018">
    <property type="entry name" value="EF_HAND_1"/>
    <property type="match status" value="1"/>
</dbReference>
<gene>
    <name evidence="5" type="ORF">SteCoe_35582</name>
</gene>
<reference evidence="5 6" key="1">
    <citation type="submission" date="2016-11" db="EMBL/GenBank/DDBJ databases">
        <title>The macronuclear genome of Stentor coeruleus: a giant cell with tiny introns.</title>
        <authorList>
            <person name="Slabodnick M."/>
            <person name="Ruby J.G."/>
            <person name="Reiff S.B."/>
            <person name="Swart E.C."/>
            <person name="Gosai S."/>
            <person name="Prabakaran S."/>
            <person name="Witkowska E."/>
            <person name="Larue G.E."/>
            <person name="Fisher S."/>
            <person name="Freeman R.M."/>
            <person name="Gunawardena J."/>
            <person name="Chu W."/>
            <person name="Stover N.A."/>
            <person name="Gregory B.D."/>
            <person name="Nowacki M."/>
            <person name="Derisi J."/>
            <person name="Roy S.W."/>
            <person name="Marshall W.F."/>
            <person name="Sood P."/>
        </authorList>
    </citation>
    <scope>NUCLEOTIDE SEQUENCE [LARGE SCALE GENOMIC DNA]</scope>
    <source>
        <strain evidence="5">WM001</strain>
    </source>
</reference>
<dbReference type="InterPro" id="IPR011009">
    <property type="entry name" value="Kinase-like_dom_sf"/>
</dbReference>
<sequence>MGCNKSLAQGLYKENQDNLDWEVLRAIQKNYFITQRTGPITDYYEILKIIGSHDEYTIYHAREIESGNFRLIKEVTKCQKDKLCPLKHEIKILSDIDHPNILKIFETIDSPRSLYIIYEYPNGGDIKSRIRKTGQEVAVAKFMMDTLAGLLYLHKNNYVHGDIQLDNLVLTEESGEMYVKIMGFSIARKQNDLFDETETPHISIVHSAPEFLQGKFDPKIDLWSVGIITYTLLVGKIPYEDVEDDELIDLVRSASIDYRNPSFHTISTDAKDFIRKLLVVDPKKRMSAEDALNHIWIQQNRKKTSLTYDTVYRLKTFRVKSNIVRCFLIYYNFKMNLKENDIIRFFKEIDQNFDGTVSKDELVYAFAQVGINVDKEIDSIMNNIDMDQSGLVDFSELKIVLTDWDREIKKKNIAKIFNVVEDFIDLTTLKNGLDDILPSEWENFCIKTQVEDEKVHIQKLKEFIRSNIE</sequence>
<dbReference type="InterPro" id="IPR000719">
    <property type="entry name" value="Prot_kinase_dom"/>
</dbReference>
<dbReference type="CDD" id="cd00051">
    <property type="entry name" value="EFh"/>
    <property type="match status" value="1"/>
</dbReference>
<keyword evidence="1" id="KW-0106">Calcium</keyword>
<dbReference type="OrthoDB" id="40902at2759"/>
<dbReference type="PROSITE" id="PS50011">
    <property type="entry name" value="PROTEIN_KINASE_DOM"/>
    <property type="match status" value="1"/>
</dbReference>
<dbReference type="Pfam" id="PF13499">
    <property type="entry name" value="EF-hand_7"/>
    <property type="match status" value="1"/>
</dbReference>
<dbReference type="SMART" id="SM00054">
    <property type="entry name" value="EFh"/>
    <property type="match status" value="2"/>
</dbReference>
<dbReference type="Gene3D" id="1.10.510.10">
    <property type="entry name" value="Transferase(Phosphotransferase) domain 1"/>
    <property type="match status" value="1"/>
</dbReference>
<feature type="domain" description="EF-hand" evidence="4">
    <location>
        <begin position="374"/>
        <end position="407"/>
    </location>
</feature>
<keyword evidence="6" id="KW-1185">Reference proteome</keyword>
<dbReference type="AlphaFoldDB" id="A0A1R2AS70"/>
<dbReference type="PROSITE" id="PS50222">
    <property type="entry name" value="EF_HAND_2"/>
    <property type="match status" value="2"/>
</dbReference>